<dbReference type="GO" id="GO:0043139">
    <property type="term" value="F:5'-3' DNA helicase activity"/>
    <property type="evidence" value="ECO:0007669"/>
    <property type="project" value="UniProtKB-EC"/>
</dbReference>
<dbReference type="HOGENOM" id="CLU_001248_0_0_1"/>
<protein>
    <recommendedName>
        <fullName evidence="1">ATP-dependent DNA helicase</fullName>
        <ecNumber evidence="1">5.6.2.3</ecNumber>
    </recommendedName>
</protein>
<dbReference type="InterPro" id="IPR027417">
    <property type="entry name" value="P-loop_NTPase"/>
</dbReference>
<keyword evidence="1" id="KW-0347">Helicase</keyword>
<evidence type="ECO:0000256" key="1">
    <source>
        <dbReference type="RuleBase" id="RU363044"/>
    </source>
</evidence>
<dbReference type="Pfam" id="PF05970">
    <property type="entry name" value="PIF1"/>
    <property type="match status" value="1"/>
</dbReference>
<dbReference type="Proteomes" id="UP000005206">
    <property type="component" value="Chromosome 14"/>
</dbReference>
<keyword evidence="1" id="KW-0234">DNA repair</keyword>
<proteinExistence type="inferred from homology"/>
<dbReference type="STRING" id="660122.C7ZBW6"/>
<dbReference type="KEGG" id="nhe:NECHADRAFT_98139"/>
<dbReference type="GO" id="GO:0006310">
    <property type="term" value="P:DNA recombination"/>
    <property type="evidence" value="ECO:0007669"/>
    <property type="project" value="UniProtKB-KW"/>
</dbReference>
<dbReference type="Gene3D" id="3.40.50.300">
    <property type="entry name" value="P-loop containing nucleotide triphosphate hydrolases"/>
    <property type="match status" value="1"/>
</dbReference>
<dbReference type="GO" id="GO:0016887">
    <property type="term" value="F:ATP hydrolysis activity"/>
    <property type="evidence" value="ECO:0007669"/>
    <property type="project" value="RHEA"/>
</dbReference>
<sequence>MALQLVCRFLDKYIANPDSAGQHLQYVGGPGGQQHHLQVTGTSGSAAAQIGGTTLHSALGLDTHRSHNKQKPPMFSEAKKWMWKQKLVLVVDEVSMLGGATLFNASCHLQALLDCADKPFGGIPVVLLMGDFYQFAPVLETSLLVDRMVDLAYTAFLGQATIAHHRGHSLWLLFKTVILLEEQVRARDDPQLGALLDRVRAGTQTVEDLDLLNTKLVDRSQITFKDGLRAITPLNRNRWSLNMEAVVDWARFHRRHISVFVSTHTWRSRALSQQEVAQTMEQGDNSNCKIPGVFFYAQGMPVVVNKNTYTGLKVVNGAEFAAADIIPDPKSPGYHLADDVTIHFGPPLGILLESQETKDLAIPALPTGTVLIRPTTHTLDPANSHYKFLSGKCARRGLPVVPAFVLTDYKSQGKTFEDVLLELRGNRMMNGQPSKCDFTSLYVQLSRCRTLQGIKLLSPPDQGIIDAMQRLTDLAAETRRLFESQQILV</sequence>
<dbReference type="PANTHER" id="PTHR47642:SF6">
    <property type="entry name" value="ATP-DEPENDENT DNA HELICASE"/>
    <property type="match status" value="1"/>
</dbReference>
<gene>
    <name evidence="3" type="ORF">NECHADRAFT_98139</name>
</gene>
<evidence type="ECO:0000259" key="2">
    <source>
        <dbReference type="Pfam" id="PF05970"/>
    </source>
</evidence>
<dbReference type="GeneID" id="9670583"/>
<dbReference type="GO" id="GO:0005524">
    <property type="term" value="F:ATP binding"/>
    <property type="evidence" value="ECO:0007669"/>
    <property type="project" value="UniProtKB-KW"/>
</dbReference>
<dbReference type="EC" id="5.6.2.3" evidence="1"/>
<dbReference type="SUPFAM" id="SSF52540">
    <property type="entry name" value="P-loop containing nucleoside triphosphate hydrolases"/>
    <property type="match status" value="1"/>
</dbReference>
<organism evidence="3 4">
    <name type="scientific">Fusarium vanettenii (strain ATCC MYA-4622 / CBS 123669 / FGSC 9596 / NRRL 45880 / 77-13-4)</name>
    <name type="common">Fusarium solani subsp. pisi</name>
    <dbReference type="NCBI Taxonomy" id="660122"/>
    <lineage>
        <taxon>Eukaryota</taxon>
        <taxon>Fungi</taxon>
        <taxon>Dikarya</taxon>
        <taxon>Ascomycota</taxon>
        <taxon>Pezizomycotina</taxon>
        <taxon>Sordariomycetes</taxon>
        <taxon>Hypocreomycetidae</taxon>
        <taxon>Hypocreales</taxon>
        <taxon>Nectriaceae</taxon>
        <taxon>Fusarium</taxon>
        <taxon>Fusarium solani species complex</taxon>
        <taxon>Fusarium vanettenii</taxon>
    </lineage>
</organism>
<keyword evidence="4" id="KW-1185">Reference proteome</keyword>
<dbReference type="InParanoid" id="C7ZBW6"/>
<evidence type="ECO:0000313" key="4">
    <source>
        <dbReference type="Proteomes" id="UP000005206"/>
    </source>
</evidence>
<dbReference type="InterPro" id="IPR010285">
    <property type="entry name" value="DNA_helicase_pif1-like_DEAD"/>
</dbReference>
<dbReference type="RefSeq" id="XP_003044196.1">
    <property type="nucleotide sequence ID" value="XM_003044150.1"/>
</dbReference>
<dbReference type="GO" id="GO:0000723">
    <property type="term" value="P:telomere maintenance"/>
    <property type="evidence" value="ECO:0007669"/>
    <property type="project" value="InterPro"/>
</dbReference>
<dbReference type="InterPro" id="IPR051055">
    <property type="entry name" value="PIF1_helicase"/>
</dbReference>
<reference evidence="3 4" key="1">
    <citation type="journal article" date="2009" name="PLoS Genet.">
        <title>The genome of Nectria haematococca: contribution of supernumerary chromosomes to gene expansion.</title>
        <authorList>
            <person name="Coleman J.J."/>
            <person name="Rounsley S.D."/>
            <person name="Rodriguez-Carres M."/>
            <person name="Kuo A."/>
            <person name="Wasmann C.C."/>
            <person name="Grimwood J."/>
            <person name="Schmutz J."/>
            <person name="Taga M."/>
            <person name="White G.J."/>
            <person name="Zhou S."/>
            <person name="Schwartz D.C."/>
            <person name="Freitag M."/>
            <person name="Ma L.J."/>
            <person name="Danchin E.G."/>
            <person name="Henrissat B."/>
            <person name="Coutinho P.M."/>
            <person name="Nelson D.R."/>
            <person name="Straney D."/>
            <person name="Napoli C.A."/>
            <person name="Barker B.M."/>
            <person name="Gribskov M."/>
            <person name="Rep M."/>
            <person name="Kroken S."/>
            <person name="Molnar I."/>
            <person name="Rensing C."/>
            <person name="Kennell J.C."/>
            <person name="Zamora J."/>
            <person name="Farman M.L."/>
            <person name="Selker E.U."/>
            <person name="Salamov A."/>
            <person name="Shapiro H."/>
            <person name="Pangilinan J."/>
            <person name="Lindquist E."/>
            <person name="Lamers C."/>
            <person name="Grigoriev I.V."/>
            <person name="Geiser D.M."/>
            <person name="Covert S.F."/>
            <person name="Temporini E."/>
            <person name="Vanetten H.D."/>
        </authorList>
    </citation>
    <scope>NUCLEOTIDE SEQUENCE [LARGE SCALE GENOMIC DNA]</scope>
    <source>
        <strain evidence="4">ATCC MYA-4622 / CBS 123669 / FGSC 9596 / NRRL 45880 / 77-13-4</strain>
    </source>
</reference>
<comment type="catalytic activity">
    <reaction evidence="1">
        <text>ATP + H2O = ADP + phosphate + H(+)</text>
        <dbReference type="Rhea" id="RHEA:13065"/>
        <dbReference type="ChEBI" id="CHEBI:15377"/>
        <dbReference type="ChEBI" id="CHEBI:15378"/>
        <dbReference type="ChEBI" id="CHEBI:30616"/>
        <dbReference type="ChEBI" id="CHEBI:43474"/>
        <dbReference type="ChEBI" id="CHEBI:456216"/>
        <dbReference type="EC" id="5.6.2.3"/>
    </reaction>
</comment>
<dbReference type="OMA" id="VIHRTHA"/>
<accession>C7ZBW6</accession>
<comment type="cofactor">
    <cofactor evidence="1">
        <name>Mg(2+)</name>
        <dbReference type="ChEBI" id="CHEBI:18420"/>
    </cofactor>
</comment>
<evidence type="ECO:0000313" key="3">
    <source>
        <dbReference type="EMBL" id="EEU38483.1"/>
    </source>
</evidence>
<dbReference type="EMBL" id="GG698916">
    <property type="protein sequence ID" value="EEU38483.1"/>
    <property type="molecule type" value="Genomic_DNA"/>
</dbReference>
<keyword evidence="1" id="KW-0227">DNA damage</keyword>
<dbReference type="OrthoDB" id="4917073at2759"/>
<dbReference type="VEuPathDB" id="FungiDB:NECHADRAFT_98139"/>
<keyword evidence="1" id="KW-0067">ATP-binding</keyword>
<dbReference type="PANTHER" id="PTHR47642">
    <property type="entry name" value="ATP-DEPENDENT DNA HELICASE"/>
    <property type="match status" value="1"/>
</dbReference>
<comment type="similarity">
    <text evidence="1">Belongs to the helicase family.</text>
</comment>
<keyword evidence="1" id="KW-0547">Nucleotide-binding</keyword>
<dbReference type="GO" id="GO:0006281">
    <property type="term" value="P:DNA repair"/>
    <property type="evidence" value="ECO:0007669"/>
    <property type="project" value="UniProtKB-KW"/>
</dbReference>
<keyword evidence="1" id="KW-0378">Hydrolase</keyword>
<name>C7ZBW6_FUSV7</name>
<keyword evidence="1" id="KW-0233">DNA recombination</keyword>
<feature type="domain" description="DNA helicase Pif1-like DEAD-box helicase" evidence="2">
    <location>
        <begin position="37"/>
        <end position="141"/>
    </location>
</feature>
<dbReference type="eggNOG" id="KOG0987">
    <property type="taxonomic scope" value="Eukaryota"/>
</dbReference>
<dbReference type="AlphaFoldDB" id="C7ZBW6"/>